<evidence type="ECO:0000256" key="1">
    <source>
        <dbReference type="SAM" id="MobiDB-lite"/>
    </source>
</evidence>
<evidence type="ECO:0000313" key="2">
    <source>
        <dbReference type="EMBL" id="PVZ04572.1"/>
    </source>
</evidence>
<feature type="region of interest" description="Disordered" evidence="1">
    <location>
        <begin position="38"/>
        <end position="64"/>
    </location>
</feature>
<evidence type="ECO:0000313" key="3">
    <source>
        <dbReference type="Proteomes" id="UP000245639"/>
    </source>
</evidence>
<keyword evidence="3" id="KW-1185">Reference proteome</keyword>
<name>A0A2U1EXC3_9PSEU</name>
<accession>A0A2U1EXC3</accession>
<gene>
    <name evidence="2" type="ORF">C8D89_11725</name>
</gene>
<dbReference type="EMBL" id="QEKW01000017">
    <property type="protein sequence ID" value="PVZ04572.1"/>
    <property type="molecule type" value="Genomic_DNA"/>
</dbReference>
<sequence length="64" mass="7448">MRRGSTMWVMSARVRMRSMREGFRRERELRVPAEDTGERRYPCAAGSADRTRWTPMSGPAVTRS</sequence>
<organism evidence="2 3">
    <name type="scientific">Actinomycetospora cinnamomea</name>
    <dbReference type="NCBI Taxonomy" id="663609"/>
    <lineage>
        <taxon>Bacteria</taxon>
        <taxon>Bacillati</taxon>
        <taxon>Actinomycetota</taxon>
        <taxon>Actinomycetes</taxon>
        <taxon>Pseudonocardiales</taxon>
        <taxon>Pseudonocardiaceae</taxon>
        <taxon>Actinomycetospora</taxon>
    </lineage>
</organism>
<comment type="caution">
    <text evidence="2">The sequence shown here is derived from an EMBL/GenBank/DDBJ whole genome shotgun (WGS) entry which is preliminary data.</text>
</comment>
<reference evidence="2 3" key="1">
    <citation type="submission" date="2018-04" db="EMBL/GenBank/DDBJ databases">
        <title>Genomic Encyclopedia of Type Strains, Phase IV (KMG-IV): sequencing the most valuable type-strain genomes for metagenomic binning, comparative biology and taxonomic classification.</title>
        <authorList>
            <person name="Goeker M."/>
        </authorList>
    </citation>
    <scope>NUCLEOTIDE SEQUENCE [LARGE SCALE GENOMIC DNA]</scope>
    <source>
        <strain evidence="2 3">DSM 45771</strain>
    </source>
</reference>
<proteinExistence type="predicted"/>
<protein>
    <submittedName>
        <fullName evidence="2">Uncharacterized protein</fullName>
    </submittedName>
</protein>
<dbReference type="Proteomes" id="UP000245639">
    <property type="component" value="Unassembled WGS sequence"/>
</dbReference>
<dbReference type="AlphaFoldDB" id="A0A2U1EXC3"/>